<evidence type="ECO:0000256" key="2">
    <source>
        <dbReference type="SAM" id="SignalP"/>
    </source>
</evidence>
<keyword evidence="5" id="KW-1185">Reference proteome</keyword>
<organism evidence="4 5">
    <name type="scientific">Alloacidobacterium dinghuense</name>
    <dbReference type="NCBI Taxonomy" id="2763107"/>
    <lineage>
        <taxon>Bacteria</taxon>
        <taxon>Pseudomonadati</taxon>
        <taxon>Acidobacteriota</taxon>
        <taxon>Terriglobia</taxon>
        <taxon>Terriglobales</taxon>
        <taxon>Acidobacteriaceae</taxon>
        <taxon>Alloacidobacterium</taxon>
    </lineage>
</organism>
<dbReference type="InterPro" id="IPR005674">
    <property type="entry name" value="CocE/Ser_esterase"/>
</dbReference>
<feature type="signal peptide" evidence="2">
    <location>
        <begin position="1"/>
        <end position="25"/>
    </location>
</feature>
<gene>
    <name evidence="4" type="ORF">H7849_22635</name>
</gene>
<dbReference type="AlphaFoldDB" id="A0A7G8BGY1"/>
<feature type="domain" description="Xaa-Pro dipeptidyl-peptidase C-terminal" evidence="3">
    <location>
        <begin position="366"/>
        <end position="632"/>
    </location>
</feature>
<dbReference type="SMART" id="SM00939">
    <property type="entry name" value="PepX_C"/>
    <property type="match status" value="1"/>
</dbReference>
<evidence type="ECO:0000313" key="5">
    <source>
        <dbReference type="Proteomes" id="UP000515312"/>
    </source>
</evidence>
<dbReference type="Pfam" id="PF02129">
    <property type="entry name" value="Peptidase_S15"/>
    <property type="match status" value="1"/>
</dbReference>
<dbReference type="Gene3D" id="3.40.50.1820">
    <property type="entry name" value="alpha/beta hydrolase"/>
    <property type="match status" value="1"/>
</dbReference>
<dbReference type="GO" id="GO:0008239">
    <property type="term" value="F:dipeptidyl-peptidase activity"/>
    <property type="evidence" value="ECO:0007669"/>
    <property type="project" value="InterPro"/>
</dbReference>
<accession>A0A7G8BGY1</accession>
<dbReference type="Proteomes" id="UP000515312">
    <property type="component" value="Chromosome"/>
</dbReference>
<dbReference type="SUPFAM" id="SSF49785">
    <property type="entry name" value="Galactose-binding domain-like"/>
    <property type="match status" value="1"/>
</dbReference>
<proteinExistence type="predicted"/>
<evidence type="ECO:0000259" key="3">
    <source>
        <dbReference type="SMART" id="SM00939"/>
    </source>
</evidence>
<evidence type="ECO:0000313" key="4">
    <source>
        <dbReference type="EMBL" id="QNI31801.1"/>
    </source>
</evidence>
<dbReference type="Gene3D" id="2.60.120.260">
    <property type="entry name" value="Galactose-binding domain-like"/>
    <property type="match status" value="1"/>
</dbReference>
<reference evidence="4 5" key="1">
    <citation type="submission" date="2020-08" db="EMBL/GenBank/DDBJ databases">
        <title>Edaphobacter telluris sp. nov. and Acidobacterium dinghuensis sp. nov., two acidobacteria isolated from forest soil.</title>
        <authorList>
            <person name="Fu J."/>
            <person name="Qiu L."/>
        </authorList>
    </citation>
    <scope>NUCLEOTIDE SEQUENCE [LARGE SCALE GENOMIC DNA]</scope>
    <source>
        <strain evidence="4">4Y35</strain>
    </source>
</reference>
<dbReference type="Pfam" id="PF08530">
    <property type="entry name" value="PepX_C"/>
    <property type="match status" value="1"/>
</dbReference>
<dbReference type="RefSeq" id="WP_186742736.1">
    <property type="nucleotide sequence ID" value="NZ_CP060394.1"/>
</dbReference>
<dbReference type="Gene3D" id="1.10.3020.10">
    <property type="entry name" value="alpha-amino acid ester hydrolase ( Helical cap domain)"/>
    <property type="match status" value="1"/>
</dbReference>
<feature type="chain" id="PRO_5028972389" evidence="2">
    <location>
        <begin position="26"/>
        <end position="639"/>
    </location>
</feature>
<dbReference type="InterPro" id="IPR013736">
    <property type="entry name" value="Xaa-Pro_dipept_C"/>
</dbReference>
<dbReference type="InterPro" id="IPR029058">
    <property type="entry name" value="AB_hydrolase_fold"/>
</dbReference>
<sequence length="639" mass="72426">MKRVRSIYLILLCLLASLLPVEARAQEKPATPEEDYVKAHYTKYEYRIPMRDGVHLFTSVYVPKDTSQSYPFMIDRTPYSVAPYGEDQYKKTLGPSDEFEKAGYIFVYQDVRGRYLSEGKFVEMHPHIVDKKSPQDVDDSSDMYDTLEYLLKHVQNNNGKAGIWGISYPGFYTSASIIDSHPALKAASPQAPMTNLFKGDDAYHGGAFMLGANFGFYTSFKPFEEPSLPKREVPFQMGTPNGYEFYLQAGATENLDKKYLKGSNPLFNDQLFHTTYDEYWKERDLSQHMKNVKCAVLVVGGWFDAEDLSGPYNTFYAINKFNPETATTLVEGPWVHGGWARNDGDHLGDAQFNAKTAEFFRRNIQFPFFEYYLKGKGSPMPKAYVFETGTNVWRTYDAWPPAQAKPKMLYFHAGGKLSLDPPVEKEGSDDYISDPSHPVPFVGYTTDTIPQRYMVDDQRFASSRTDVLVYQTDPLTEDVTIAGPISPKLKVATTGTDSDFVVKLIDVYPNDYPDPDTGGTTGKRVIDTPPLRMGGYQQLLRGEPMRAKFRDSWEKPETMTPGKMAEVDFSMPDLNHTFRKGHCIMVQVQSSWFPLVDRNPQTFTDIPHAKPEDFKKATETVFRDSNAASGVEVLVLPQP</sequence>
<dbReference type="InterPro" id="IPR000383">
    <property type="entry name" value="Xaa-Pro-like_dom"/>
</dbReference>
<dbReference type="SUPFAM" id="SSF53474">
    <property type="entry name" value="alpha/beta-Hydrolases"/>
    <property type="match status" value="1"/>
</dbReference>
<name>A0A7G8BGY1_9BACT</name>
<dbReference type="KEGG" id="adin:H7849_22635"/>
<keyword evidence="2" id="KW-0732">Signal</keyword>
<evidence type="ECO:0000256" key="1">
    <source>
        <dbReference type="ARBA" id="ARBA00022801"/>
    </source>
</evidence>
<dbReference type="InterPro" id="IPR008979">
    <property type="entry name" value="Galactose-bd-like_sf"/>
</dbReference>
<keyword evidence="1 4" id="KW-0378">Hydrolase</keyword>
<dbReference type="NCBIfam" id="TIGR00976">
    <property type="entry name" value="CocE_NonD"/>
    <property type="match status" value="1"/>
</dbReference>
<dbReference type="EMBL" id="CP060394">
    <property type="protein sequence ID" value="QNI31801.1"/>
    <property type="molecule type" value="Genomic_DNA"/>
</dbReference>
<protein>
    <submittedName>
        <fullName evidence="4">CocE/NonD family hydrolase</fullName>
    </submittedName>
</protein>